<evidence type="ECO:0000313" key="3">
    <source>
        <dbReference type="Proteomes" id="UP000176581"/>
    </source>
</evidence>
<dbReference type="EMBL" id="MGJV01000014">
    <property type="protein sequence ID" value="OGN15203.1"/>
    <property type="molecule type" value="Genomic_DNA"/>
</dbReference>
<keyword evidence="1" id="KW-0812">Transmembrane</keyword>
<comment type="caution">
    <text evidence="2">The sequence shown here is derived from an EMBL/GenBank/DDBJ whole genome shotgun (WGS) entry which is preliminary data.</text>
</comment>
<dbReference type="AlphaFoldDB" id="A0A1F8FQ13"/>
<accession>A0A1F8FQ13</accession>
<sequence length="68" mass="8276">MWTKTFNSYKKFANFVGRINTKVILTLFYFTIIPVFKLFSLFIKQKKTRNTNWKIKEKSDPNSHEYSF</sequence>
<reference evidence="2 3" key="1">
    <citation type="journal article" date="2016" name="Nat. Commun.">
        <title>Thousands of microbial genomes shed light on interconnected biogeochemical processes in an aquifer system.</title>
        <authorList>
            <person name="Anantharaman K."/>
            <person name="Brown C.T."/>
            <person name="Hug L.A."/>
            <person name="Sharon I."/>
            <person name="Castelle C.J."/>
            <person name="Probst A.J."/>
            <person name="Thomas B.C."/>
            <person name="Singh A."/>
            <person name="Wilkins M.J."/>
            <person name="Karaoz U."/>
            <person name="Brodie E.L."/>
            <person name="Williams K.H."/>
            <person name="Hubbard S.S."/>
            <person name="Banfield J.F."/>
        </authorList>
    </citation>
    <scope>NUCLEOTIDE SEQUENCE [LARGE SCALE GENOMIC DNA]</scope>
</reference>
<organism evidence="2 3">
    <name type="scientific">Candidatus Yanofskybacteria bacterium RIFCSPHIGHO2_02_FULL_43_22</name>
    <dbReference type="NCBI Taxonomy" id="1802681"/>
    <lineage>
        <taxon>Bacteria</taxon>
        <taxon>Candidatus Yanofskyibacteriota</taxon>
    </lineage>
</organism>
<protein>
    <submittedName>
        <fullName evidence="2">Uncharacterized protein</fullName>
    </submittedName>
</protein>
<dbReference type="Proteomes" id="UP000176581">
    <property type="component" value="Unassembled WGS sequence"/>
</dbReference>
<evidence type="ECO:0000256" key="1">
    <source>
        <dbReference type="SAM" id="Phobius"/>
    </source>
</evidence>
<keyword evidence="1" id="KW-0472">Membrane</keyword>
<keyword evidence="1" id="KW-1133">Transmembrane helix</keyword>
<evidence type="ECO:0000313" key="2">
    <source>
        <dbReference type="EMBL" id="OGN15203.1"/>
    </source>
</evidence>
<gene>
    <name evidence="2" type="ORF">A3J47_03505</name>
</gene>
<name>A0A1F8FQ13_9BACT</name>
<proteinExistence type="predicted"/>
<feature type="transmembrane region" description="Helical" evidence="1">
    <location>
        <begin position="23"/>
        <end position="43"/>
    </location>
</feature>